<proteinExistence type="predicted"/>
<evidence type="ECO:0000313" key="1">
    <source>
        <dbReference type="EMBL" id="KAI0043314.1"/>
    </source>
</evidence>
<keyword evidence="2" id="KW-1185">Reference proteome</keyword>
<name>A0ACB8RGH4_9AGAM</name>
<comment type="caution">
    <text evidence="1">The sequence shown here is derived from an EMBL/GenBank/DDBJ whole genome shotgun (WGS) entry which is preliminary data.</text>
</comment>
<reference evidence="1" key="1">
    <citation type="submission" date="2021-02" db="EMBL/GenBank/DDBJ databases">
        <authorList>
            <consortium name="DOE Joint Genome Institute"/>
            <person name="Ahrendt S."/>
            <person name="Looney B.P."/>
            <person name="Miyauchi S."/>
            <person name="Morin E."/>
            <person name="Drula E."/>
            <person name="Courty P.E."/>
            <person name="Chicoki N."/>
            <person name="Fauchery L."/>
            <person name="Kohler A."/>
            <person name="Kuo A."/>
            <person name="Labutti K."/>
            <person name="Pangilinan J."/>
            <person name="Lipzen A."/>
            <person name="Riley R."/>
            <person name="Andreopoulos W."/>
            <person name="He G."/>
            <person name="Johnson J."/>
            <person name="Barry K.W."/>
            <person name="Grigoriev I.V."/>
            <person name="Nagy L."/>
            <person name="Hibbett D."/>
            <person name="Henrissat B."/>
            <person name="Matheny P.B."/>
            <person name="Labbe J."/>
            <person name="Martin F."/>
        </authorList>
    </citation>
    <scope>NUCLEOTIDE SEQUENCE</scope>
    <source>
        <strain evidence="1">FP105234-sp</strain>
    </source>
</reference>
<reference evidence="1" key="2">
    <citation type="journal article" date="2022" name="New Phytol.">
        <title>Evolutionary transition to the ectomycorrhizal habit in the genomes of a hyperdiverse lineage of mushroom-forming fungi.</title>
        <authorList>
            <person name="Looney B."/>
            <person name="Miyauchi S."/>
            <person name="Morin E."/>
            <person name="Drula E."/>
            <person name="Courty P.E."/>
            <person name="Kohler A."/>
            <person name="Kuo A."/>
            <person name="LaButti K."/>
            <person name="Pangilinan J."/>
            <person name="Lipzen A."/>
            <person name="Riley R."/>
            <person name="Andreopoulos W."/>
            <person name="He G."/>
            <person name="Johnson J."/>
            <person name="Nolan M."/>
            <person name="Tritt A."/>
            <person name="Barry K.W."/>
            <person name="Grigoriev I.V."/>
            <person name="Nagy L.G."/>
            <person name="Hibbett D."/>
            <person name="Henrissat B."/>
            <person name="Matheny P.B."/>
            <person name="Labbe J."/>
            <person name="Martin F.M."/>
        </authorList>
    </citation>
    <scope>NUCLEOTIDE SEQUENCE</scope>
    <source>
        <strain evidence="1">FP105234-sp</strain>
    </source>
</reference>
<protein>
    <submittedName>
        <fullName evidence="1">Uncharacterized protein</fullName>
    </submittedName>
</protein>
<accession>A0ACB8RGH4</accession>
<dbReference type="EMBL" id="MU276023">
    <property type="protein sequence ID" value="KAI0043314.1"/>
    <property type="molecule type" value="Genomic_DNA"/>
</dbReference>
<gene>
    <name evidence="1" type="ORF">FA95DRAFT_1563434</name>
</gene>
<sequence length="529" mass="56378">MSDYTLSHPPTTYPAFHSRFNDQDEYGTLPPPPPSYTNVSVVVGIKGIQNPTSSHRSPQYIVSDSSTPTFPSSSTAPGSFSNPLIDTHNQADAHEPDDMDYSPQMLSQFALDLPPYGDLNPVPDVYPQHRPSHQQPLHAPLPNTPIDPWYLEAVASAASGIADPRTTAAANLAMLQAGLQGSLYPPAHDQHVPQNYSPPHAPFETLATNTSVVPPGPPPPTHSGGNLAAWGVGMGVSGSLDPSTGVFSRTVEHPRMRTAQACEKCRTRKAKCSGDHPTCQRCLTRGLVCEYAPERKMRGPNKPKPLGAPTTTSRRTHPSSPSDSASSPGSEKDSTVRKRANTLPSLPGPAQSHTSPKTSPLTKHAVIPRGDEKAEVYGIPQPPFTNYGGSQVGMASRKARPPPLDVSGLHAYDGSRVAKIEYEESPMFFGDAVATQNSTPHMPPAPPPSTPAGLAGHSPRRRSTSATSLAYPTSEGSPVTPRSLLDGMAPMASEKDRAALLRAVEGMESEGVEFAPYDAVRERHAARVQ</sequence>
<evidence type="ECO:0000313" key="2">
    <source>
        <dbReference type="Proteomes" id="UP000814033"/>
    </source>
</evidence>
<dbReference type="Proteomes" id="UP000814033">
    <property type="component" value="Unassembled WGS sequence"/>
</dbReference>
<organism evidence="1 2">
    <name type="scientific">Auriscalpium vulgare</name>
    <dbReference type="NCBI Taxonomy" id="40419"/>
    <lineage>
        <taxon>Eukaryota</taxon>
        <taxon>Fungi</taxon>
        <taxon>Dikarya</taxon>
        <taxon>Basidiomycota</taxon>
        <taxon>Agaricomycotina</taxon>
        <taxon>Agaricomycetes</taxon>
        <taxon>Russulales</taxon>
        <taxon>Auriscalpiaceae</taxon>
        <taxon>Auriscalpium</taxon>
    </lineage>
</organism>